<sequence length="166" mass="19566">MRYEDCGSDVVKLMGEIQDKYFQDLRSAKIKCIFDTKLRKSKGRVMLATIRKTNELLRHLTIEEAKTEEGFDYIVTINKKAWELTSDVDKERLLRHELRHSFISHEDVKDPYRIIDHDIQDFVEEVKLNVDDPGWANRVSALVLDAYEQEREAAKEAKKAKKKRKL</sequence>
<dbReference type="InterPro" id="IPR043998">
    <property type="entry name" value="Put_Metallopep"/>
</dbReference>
<organism evidence="2">
    <name type="scientific">viral metagenome</name>
    <dbReference type="NCBI Taxonomy" id="1070528"/>
    <lineage>
        <taxon>unclassified sequences</taxon>
        <taxon>metagenomes</taxon>
        <taxon>organismal metagenomes</taxon>
    </lineage>
</organism>
<feature type="domain" description="Putative phage metallopeptidase" evidence="1">
    <location>
        <begin position="9"/>
        <end position="142"/>
    </location>
</feature>
<evidence type="ECO:0000259" key="1">
    <source>
        <dbReference type="Pfam" id="PF18894"/>
    </source>
</evidence>
<dbReference type="EMBL" id="MT143660">
    <property type="protein sequence ID" value="QJA99633.1"/>
    <property type="molecule type" value="Genomic_DNA"/>
</dbReference>
<accession>A0A6M3LXX9</accession>
<reference evidence="2" key="1">
    <citation type="submission" date="2020-03" db="EMBL/GenBank/DDBJ databases">
        <title>The deep terrestrial virosphere.</title>
        <authorList>
            <person name="Holmfeldt K."/>
            <person name="Nilsson E."/>
            <person name="Simone D."/>
            <person name="Lopez-Fernandez M."/>
            <person name="Wu X."/>
            <person name="de Brujin I."/>
            <person name="Lundin D."/>
            <person name="Andersson A."/>
            <person name="Bertilsson S."/>
            <person name="Dopson M."/>
        </authorList>
    </citation>
    <scope>NUCLEOTIDE SEQUENCE</scope>
    <source>
        <strain evidence="2">MM171A00947</strain>
    </source>
</reference>
<gene>
    <name evidence="2" type="ORF">MM171A00947_0005</name>
</gene>
<name>A0A6M3LXX9_9ZZZZ</name>
<protein>
    <recommendedName>
        <fullName evidence="1">Putative phage metallopeptidase domain-containing protein</fullName>
    </recommendedName>
</protein>
<dbReference type="Pfam" id="PF18894">
    <property type="entry name" value="PhageMetallopep"/>
    <property type="match status" value="1"/>
</dbReference>
<proteinExistence type="predicted"/>
<evidence type="ECO:0000313" key="2">
    <source>
        <dbReference type="EMBL" id="QJA99633.1"/>
    </source>
</evidence>
<dbReference type="AlphaFoldDB" id="A0A6M3LXX9"/>